<keyword evidence="6 7" id="KW-0472">Membrane</keyword>
<dbReference type="Pfam" id="PF00528">
    <property type="entry name" value="BPD_transp_1"/>
    <property type="match status" value="1"/>
</dbReference>
<evidence type="ECO:0000256" key="3">
    <source>
        <dbReference type="ARBA" id="ARBA00022475"/>
    </source>
</evidence>
<evidence type="ECO:0000256" key="7">
    <source>
        <dbReference type="RuleBase" id="RU363032"/>
    </source>
</evidence>
<evidence type="ECO:0000256" key="6">
    <source>
        <dbReference type="ARBA" id="ARBA00023136"/>
    </source>
</evidence>
<organism evidence="9 10">
    <name type="scientific">Kribbella karoonensis</name>
    <dbReference type="NCBI Taxonomy" id="324851"/>
    <lineage>
        <taxon>Bacteria</taxon>
        <taxon>Bacillati</taxon>
        <taxon>Actinomycetota</taxon>
        <taxon>Actinomycetes</taxon>
        <taxon>Propionibacteriales</taxon>
        <taxon>Kribbellaceae</taxon>
        <taxon>Kribbella</taxon>
    </lineage>
</organism>
<keyword evidence="3" id="KW-1003">Cell membrane</keyword>
<feature type="transmembrane region" description="Helical" evidence="7">
    <location>
        <begin position="136"/>
        <end position="155"/>
    </location>
</feature>
<dbReference type="PANTHER" id="PTHR43744">
    <property type="entry name" value="ABC TRANSPORTER PERMEASE PROTEIN MG189-RELATED-RELATED"/>
    <property type="match status" value="1"/>
</dbReference>
<comment type="caution">
    <text evidence="9">The sequence shown here is derived from an EMBL/GenBank/DDBJ whole genome shotgun (WGS) entry which is preliminary data.</text>
</comment>
<keyword evidence="5 7" id="KW-1133">Transmembrane helix</keyword>
<feature type="transmembrane region" description="Helical" evidence="7">
    <location>
        <begin position="181"/>
        <end position="203"/>
    </location>
</feature>
<evidence type="ECO:0000313" key="9">
    <source>
        <dbReference type="EMBL" id="GAA1567579.1"/>
    </source>
</evidence>
<feature type="transmembrane region" description="Helical" evidence="7">
    <location>
        <begin position="12"/>
        <end position="35"/>
    </location>
</feature>
<dbReference type="Proteomes" id="UP001500190">
    <property type="component" value="Unassembled WGS sequence"/>
</dbReference>
<protein>
    <submittedName>
        <fullName evidence="9">Carbohydrate ABC transporter permease</fullName>
    </submittedName>
</protein>
<evidence type="ECO:0000256" key="5">
    <source>
        <dbReference type="ARBA" id="ARBA00022989"/>
    </source>
</evidence>
<feature type="domain" description="ABC transmembrane type-1" evidence="8">
    <location>
        <begin position="68"/>
        <end position="259"/>
    </location>
</feature>
<feature type="transmembrane region" description="Helical" evidence="7">
    <location>
        <begin position="105"/>
        <end position="124"/>
    </location>
</feature>
<evidence type="ECO:0000259" key="8">
    <source>
        <dbReference type="PROSITE" id="PS50928"/>
    </source>
</evidence>
<comment type="subcellular location">
    <subcellularLocation>
        <location evidence="1 7">Cell membrane</location>
        <topology evidence="1 7">Multi-pass membrane protein</topology>
    </subcellularLocation>
</comment>
<evidence type="ECO:0000256" key="2">
    <source>
        <dbReference type="ARBA" id="ARBA00022448"/>
    </source>
</evidence>
<dbReference type="PANTHER" id="PTHR43744:SF8">
    <property type="entry name" value="SN-GLYCEROL-3-PHOSPHATE TRANSPORT SYSTEM PERMEASE PROTEIN UGPE"/>
    <property type="match status" value="1"/>
</dbReference>
<dbReference type="CDD" id="cd06261">
    <property type="entry name" value="TM_PBP2"/>
    <property type="match status" value="1"/>
</dbReference>
<dbReference type="PROSITE" id="PS50928">
    <property type="entry name" value="ABC_TM1"/>
    <property type="match status" value="1"/>
</dbReference>
<feature type="transmembrane region" description="Helical" evidence="7">
    <location>
        <begin position="73"/>
        <end position="93"/>
    </location>
</feature>
<comment type="similarity">
    <text evidence="7">Belongs to the binding-protein-dependent transport system permease family.</text>
</comment>
<dbReference type="Gene3D" id="1.10.3720.10">
    <property type="entry name" value="MetI-like"/>
    <property type="match status" value="1"/>
</dbReference>
<dbReference type="SUPFAM" id="SSF161098">
    <property type="entry name" value="MetI-like"/>
    <property type="match status" value="1"/>
</dbReference>
<sequence length="274" mass="29446">MRNGTASRVGTHALLLLSGVLAVLPFVSIGLISLYPPDQAPTGLALPHTINFGNYARAWNVANFSTLLRSSGIVALVVVPLAGLICILTGYAFGTMRFRCMKPLFVLFLVGLLMPFEATIIPLYYDLRAIGLSNTYPGLILPEAALFVSFGTFWMRAQFLSTSRALVEAARLDGANSWTTLWRILVPGAMPAITTMTVLFFIWSWNEFLLALVLASDPSVQTAPAGLAFFFGEHVTDVPGLAAAAFIVTTPALIVYVLLQRSFIQGVTSGGVKG</sequence>
<dbReference type="InterPro" id="IPR035906">
    <property type="entry name" value="MetI-like_sf"/>
</dbReference>
<evidence type="ECO:0000313" key="10">
    <source>
        <dbReference type="Proteomes" id="UP001500190"/>
    </source>
</evidence>
<evidence type="ECO:0000256" key="1">
    <source>
        <dbReference type="ARBA" id="ARBA00004651"/>
    </source>
</evidence>
<feature type="transmembrane region" description="Helical" evidence="7">
    <location>
        <begin position="240"/>
        <end position="259"/>
    </location>
</feature>
<dbReference type="RefSeq" id="WP_344187845.1">
    <property type="nucleotide sequence ID" value="NZ_BAAAND010000001.1"/>
</dbReference>
<evidence type="ECO:0000256" key="4">
    <source>
        <dbReference type="ARBA" id="ARBA00022692"/>
    </source>
</evidence>
<gene>
    <name evidence="9" type="ORF">GCM10009742_06670</name>
</gene>
<name>A0ABN2D3A2_9ACTN</name>
<dbReference type="EMBL" id="BAAAND010000001">
    <property type="protein sequence ID" value="GAA1567579.1"/>
    <property type="molecule type" value="Genomic_DNA"/>
</dbReference>
<proteinExistence type="inferred from homology"/>
<keyword evidence="4 7" id="KW-0812">Transmembrane</keyword>
<dbReference type="InterPro" id="IPR000515">
    <property type="entry name" value="MetI-like"/>
</dbReference>
<keyword evidence="2 7" id="KW-0813">Transport</keyword>
<accession>A0ABN2D3A2</accession>
<reference evidence="9 10" key="1">
    <citation type="journal article" date="2019" name="Int. J. Syst. Evol. Microbiol.">
        <title>The Global Catalogue of Microorganisms (GCM) 10K type strain sequencing project: providing services to taxonomists for standard genome sequencing and annotation.</title>
        <authorList>
            <consortium name="The Broad Institute Genomics Platform"/>
            <consortium name="The Broad Institute Genome Sequencing Center for Infectious Disease"/>
            <person name="Wu L."/>
            <person name="Ma J."/>
        </authorList>
    </citation>
    <scope>NUCLEOTIDE SEQUENCE [LARGE SCALE GENOMIC DNA]</scope>
    <source>
        <strain evidence="9 10">JCM 14304</strain>
    </source>
</reference>
<keyword evidence="10" id="KW-1185">Reference proteome</keyword>